<dbReference type="AlphaFoldDB" id="A0A0U2SR73"/>
<reference evidence="5" key="1">
    <citation type="journal article" date="2015" name="Nature">
        <title>Hemichordate genomes and deuterostome origins.</title>
        <authorList>
            <person name="Simakov O."/>
            <person name="Kawashima T."/>
            <person name="Marletaz F."/>
            <person name="Jenkins J."/>
            <person name="Koyanagi R."/>
            <person name="Mitros T."/>
            <person name="Hisata K."/>
            <person name="Bredeson J."/>
            <person name="Shoguchi E."/>
            <person name="Gyoja F."/>
            <person name="Yue J.X."/>
            <person name="Chen Y.C."/>
            <person name="Freeman R.M.Jr."/>
            <person name="Sasaki A."/>
            <person name="Hikosaka-Katayama T."/>
            <person name="Sato A."/>
            <person name="Fujie M."/>
            <person name="Baughman K.W."/>
            <person name="Levine J."/>
            <person name="Gonzalez P."/>
            <person name="Cameron C."/>
            <person name="Fritzenwanker J.H."/>
            <person name="Pani A.M."/>
            <person name="Goto H."/>
            <person name="Kanda M."/>
            <person name="Arakaki N."/>
            <person name="Yamasaki S."/>
            <person name="Qu J."/>
            <person name="Cree A."/>
            <person name="Ding Y."/>
            <person name="Dinh H.H."/>
            <person name="Dugan S."/>
            <person name="Holder M."/>
            <person name="Jhangiani S.N."/>
            <person name="Kovar C.L."/>
            <person name="Lee S.L."/>
            <person name="Lewis L.R."/>
            <person name="Morton D."/>
            <person name="Nazareth L.V."/>
            <person name="Okwuonu G."/>
            <person name="Santibanez J."/>
            <person name="Chen R."/>
            <person name="Richards S."/>
            <person name="Muzny D.M."/>
            <person name="Gillis A."/>
            <person name="Peshkin L."/>
            <person name="Wu M."/>
            <person name="Humphreys T."/>
            <person name="Su Y.H."/>
            <person name="Putnam N.H."/>
            <person name="Schmutz J."/>
            <person name="Fujiyama A."/>
            <person name="Yu J.K."/>
            <person name="Tagawa K."/>
            <person name="Worley K.C."/>
            <person name="Gibbs R.A."/>
            <person name="Kirschner M.W."/>
            <person name="Lowe C.J."/>
            <person name="Satoh N."/>
            <person name="Rokhsar D.S."/>
            <person name="Gerhart J."/>
        </authorList>
    </citation>
    <scope>NUCLEOTIDE SEQUENCE</scope>
</reference>
<dbReference type="OrthoDB" id="5956066at2759"/>
<organism evidence="5">
    <name type="scientific">Saccoglossus kowalevskii</name>
    <name type="common">Acorn worm</name>
    <dbReference type="NCBI Taxonomy" id="10224"/>
    <lineage>
        <taxon>Eukaryota</taxon>
        <taxon>Metazoa</taxon>
        <taxon>Hemichordata</taxon>
        <taxon>Enteropneusta</taxon>
        <taxon>Harrimaniidae</taxon>
        <taxon>Saccoglossus</taxon>
    </lineage>
</organism>
<evidence type="ECO:0000313" key="5">
    <source>
        <dbReference type="EMBL" id="ALR88626.1"/>
    </source>
</evidence>
<evidence type="ECO:0000259" key="4">
    <source>
        <dbReference type="PROSITE" id="PS51233"/>
    </source>
</evidence>
<dbReference type="InterPro" id="IPR050780">
    <property type="entry name" value="Mucin_vWF_Thrombospondin_sf"/>
</dbReference>
<feature type="signal peptide" evidence="3">
    <location>
        <begin position="1"/>
        <end position="20"/>
    </location>
</feature>
<evidence type="ECO:0000256" key="3">
    <source>
        <dbReference type="SAM" id="SignalP"/>
    </source>
</evidence>
<sequence length="320" mass="35932">MRGCLVIALLLIHNIFVVQSFERRDIENLSISRSPKYNVVVSHERLGDCNYKITFMRADSTAPYLPMLIHYAIDDSVYLAAVPVVTGTKTMSSDEKIAILYWSPPKDFVSPFDVSGVTEVSATEGGTVEQHEIDDGSCFPGSTRGDPHMKTFDGRSYNFQGLCWYTLAKHCDENPKFEITAEFEPRDMVDSKIRTRAVTLNVTVDGERVSVDRNNNILVNDKPFWVAKLVAKPSSIRIDSDDSTVSISVNHYLMDILWDGRKHAFSAVISNTDYSGQVCGLLGNSDGDPRNDFQKRDGTLTTSVNDFGESWRVLDRECQY</sequence>
<dbReference type="PANTHER" id="PTHR11339">
    <property type="entry name" value="EXTRACELLULAR MATRIX GLYCOPROTEIN RELATED"/>
    <property type="match status" value="1"/>
</dbReference>
<proteinExistence type="evidence at transcript level"/>
<accession>A0A0U2SR73</accession>
<feature type="chain" id="PRO_5006832264" evidence="3">
    <location>
        <begin position="21"/>
        <end position="320"/>
    </location>
</feature>
<dbReference type="PROSITE" id="PS51233">
    <property type="entry name" value="VWFD"/>
    <property type="match status" value="1"/>
</dbReference>
<feature type="domain" description="VWFD" evidence="4">
    <location>
        <begin position="139"/>
        <end position="319"/>
    </location>
</feature>
<dbReference type="InterPro" id="IPR001846">
    <property type="entry name" value="VWF_type-D"/>
</dbReference>
<name>A0A0U2SR73_SACKO</name>
<keyword evidence="3" id="KW-0732">Signal</keyword>
<dbReference type="SMART" id="SM00216">
    <property type="entry name" value="VWD"/>
    <property type="match status" value="1"/>
</dbReference>
<keyword evidence="2" id="KW-0325">Glycoprotein</keyword>
<evidence type="ECO:0000256" key="1">
    <source>
        <dbReference type="ARBA" id="ARBA00023157"/>
    </source>
</evidence>
<dbReference type="Pfam" id="PF00094">
    <property type="entry name" value="VWD"/>
    <property type="match status" value="1"/>
</dbReference>
<keyword evidence="1" id="KW-1015">Disulfide bond</keyword>
<protein>
    <submittedName>
        <fullName evidence="5">von Willebrand type d domain containing protein-like m17</fullName>
    </submittedName>
</protein>
<evidence type="ECO:0000256" key="2">
    <source>
        <dbReference type="ARBA" id="ARBA00023180"/>
    </source>
</evidence>
<dbReference type="EMBL" id="KT954980">
    <property type="protein sequence ID" value="ALR88626.1"/>
    <property type="molecule type" value="mRNA"/>
</dbReference>